<dbReference type="Proteomes" id="UP000245207">
    <property type="component" value="Unassembled WGS sequence"/>
</dbReference>
<keyword evidence="2" id="KW-1185">Reference proteome</keyword>
<accession>A0A2U1MH31</accession>
<dbReference type="InterPro" id="IPR028082">
    <property type="entry name" value="Peripla_BP_I"/>
</dbReference>
<comment type="caution">
    <text evidence="1">The sequence shown here is derived from an EMBL/GenBank/DDBJ whole genome shotgun (WGS) entry which is preliminary data.</text>
</comment>
<dbReference type="STRING" id="35608.A0A2U1MH31"/>
<evidence type="ECO:0000313" key="2">
    <source>
        <dbReference type="Proteomes" id="UP000245207"/>
    </source>
</evidence>
<name>A0A2U1MH31_ARTAN</name>
<dbReference type="SUPFAM" id="SSF53822">
    <property type="entry name" value="Periplasmic binding protein-like I"/>
    <property type="match status" value="1"/>
</dbReference>
<dbReference type="AlphaFoldDB" id="A0A2U1MH31"/>
<sequence>MFVTSSKRPDVVHVGALFSFDSVIGKAAKIAMEEAVIDVNKDLKILNGTKIKILPQHFTL</sequence>
<dbReference type="EMBL" id="PKPP01005315">
    <property type="protein sequence ID" value="PWA60593.1"/>
    <property type="molecule type" value="Genomic_DNA"/>
</dbReference>
<evidence type="ECO:0000313" key="1">
    <source>
        <dbReference type="EMBL" id="PWA60593.1"/>
    </source>
</evidence>
<proteinExistence type="predicted"/>
<reference evidence="1 2" key="1">
    <citation type="journal article" date="2018" name="Mol. Plant">
        <title>The genome of Artemisia annua provides insight into the evolution of Asteraceae family and artemisinin biosynthesis.</title>
        <authorList>
            <person name="Shen Q."/>
            <person name="Zhang L."/>
            <person name="Liao Z."/>
            <person name="Wang S."/>
            <person name="Yan T."/>
            <person name="Shi P."/>
            <person name="Liu M."/>
            <person name="Fu X."/>
            <person name="Pan Q."/>
            <person name="Wang Y."/>
            <person name="Lv Z."/>
            <person name="Lu X."/>
            <person name="Zhang F."/>
            <person name="Jiang W."/>
            <person name="Ma Y."/>
            <person name="Chen M."/>
            <person name="Hao X."/>
            <person name="Li L."/>
            <person name="Tang Y."/>
            <person name="Lv G."/>
            <person name="Zhou Y."/>
            <person name="Sun X."/>
            <person name="Brodelius P.E."/>
            <person name="Rose J.K.C."/>
            <person name="Tang K."/>
        </authorList>
    </citation>
    <scope>NUCLEOTIDE SEQUENCE [LARGE SCALE GENOMIC DNA]</scope>
    <source>
        <strain evidence="2">cv. Huhao1</strain>
        <tissue evidence="1">Leaf</tissue>
    </source>
</reference>
<organism evidence="1 2">
    <name type="scientific">Artemisia annua</name>
    <name type="common">Sweet wormwood</name>
    <dbReference type="NCBI Taxonomy" id="35608"/>
    <lineage>
        <taxon>Eukaryota</taxon>
        <taxon>Viridiplantae</taxon>
        <taxon>Streptophyta</taxon>
        <taxon>Embryophyta</taxon>
        <taxon>Tracheophyta</taxon>
        <taxon>Spermatophyta</taxon>
        <taxon>Magnoliopsida</taxon>
        <taxon>eudicotyledons</taxon>
        <taxon>Gunneridae</taxon>
        <taxon>Pentapetalae</taxon>
        <taxon>asterids</taxon>
        <taxon>campanulids</taxon>
        <taxon>Asterales</taxon>
        <taxon>Asteraceae</taxon>
        <taxon>Asteroideae</taxon>
        <taxon>Anthemideae</taxon>
        <taxon>Artemisiinae</taxon>
        <taxon>Artemisia</taxon>
    </lineage>
</organism>
<protein>
    <submittedName>
        <fullName evidence="1">Glutamate receptor 3.7</fullName>
    </submittedName>
</protein>
<keyword evidence="1" id="KW-0675">Receptor</keyword>
<gene>
    <name evidence="1" type="ORF">CTI12_AA368890</name>
</gene>
<dbReference type="OrthoDB" id="5984008at2759"/>